<dbReference type="RefSeq" id="WP_115457756.1">
    <property type="nucleotide sequence ID" value="NZ_QRAP01000002.1"/>
</dbReference>
<reference evidence="1 2" key="1">
    <citation type="submission" date="2018-07" db="EMBL/GenBank/DDBJ databases">
        <title>Genomic Encyclopedia of Type Strains, Phase IV (KMG-IV): sequencing the most valuable type-strain genomes for metagenomic binning, comparative biology and taxonomic classification.</title>
        <authorList>
            <person name="Goeker M."/>
        </authorList>
    </citation>
    <scope>NUCLEOTIDE SEQUENCE [LARGE SCALE GENOMIC DNA]</scope>
    <source>
        <strain evidence="1 2">DSM 103736</strain>
    </source>
</reference>
<proteinExistence type="predicted"/>
<dbReference type="EMBL" id="QRAP01000002">
    <property type="protein sequence ID" value="RDK96035.1"/>
    <property type="molecule type" value="Genomic_DNA"/>
</dbReference>
<dbReference type="AlphaFoldDB" id="A0A370R2B9"/>
<protein>
    <submittedName>
        <fullName evidence="1">Uncharacterized protein</fullName>
    </submittedName>
</protein>
<gene>
    <name evidence="1" type="ORF">C8D90_102522</name>
</gene>
<dbReference type="OrthoDB" id="6465216at2"/>
<keyword evidence="2" id="KW-1185">Reference proteome</keyword>
<organism evidence="1 2">
    <name type="scientific">Enterobacillus tribolii</name>
    <dbReference type="NCBI Taxonomy" id="1487935"/>
    <lineage>
        <taxon>Bacteria</taxon>
        <taxon>Pseudomonadati</taxon>
        <taxon>Pseudomonadota</taxon>
        <taxon>Gammaproteobacteria</taxon>
        <taxon>Enterobacterales</taxon>
        <taxon>Hafniaceae</taxon>
        <taxon>Enterobacillus</taxon>
    </lineage>
</organism>
<sequence length="86" mass="8666">MRELTVYEVEDISGAGPIQDFLTKGASDIGGMIGNILGSGILESLGADNVSALGKDIGSVLGHTAGAVIEGGVSAFFKELGIDVGW</sequence>
<accession>A0A370R2B9</accession>
<comment type="caution">
    <text evidence="1">The sequence shown here is derived from an EMBL/GenBank/DDBJ whole genome shotgun (WGS) entry which is preliminary data.</text>
</comment>
<dbReference type="Proteomes" id="UP000254848">
    <property type="component" value="Unassembled WGS sequence"/>
</dbReference>
<evidence type="ECO:0000313" key="1">
    <source>
        <dbReference type="EMBL" id="RDK96035.1"/>
    </source>
</evidence>
<evidence type="ECO:0000313" key="2">
    <source>
        <dbReference type="Proteomes" id="UP000254848"/>
    </source>
</evidence>
<name>A0A370R2B9_9GAMM</name>